<protein>
    <submittedName>
        <fullName evidence="1">Uncharacterized protein</fullName>
    </submittedName>
</protein>
<accession>A0A318SHX3</accession>
<dbReference type="Proteomes" id="UP000247540">
    <property type="component" value="Unassembled WGS sequence"/>
</dbReference>
<reference evidence="1 2" key="1">
    <citation type="submission" date="2018-06" db="EMBL/GenBank/DDBJ databases">
        <title>Genomic Encyclopedia of Type Strains, Phase III (KMG-III): the genomes of soil and plant-associated and newly described type strains.</title>
        <authorList>
            <person name="Whitman W."/>
        </authorList>
    </citation>
    <scope>NUCLEOTIDE SEQUENCE [LARGE SCALE GENOMIC DNA]</scope>
    <source>
        <strain evidence="1 2">CECT 7646</strain>
    </source>
</reference>
<comment type="caution">
    <text evidence="1">The sequence shown here is derived from an EMBL/GenBank/DDBJ whole genome shotgun (WGS) entry which is preliminary data.</text>
</comment>
<dbReference type="RefSeq" id="WP_146228679.1">
    <property type="nucleotide sequence ID" value="NZ_QJTC01000010.1"/>
</dbReference>
<name>A0A318SHX3_9BURK</name>
<dbReference type="AlphaFoldDB" id="A0A318SHX3"/>
<evidence type="ECO:0000313" key="2">
    <source>
        <dbReference type="Proteomes" id="UP000247540"/>
    </source>
</evidence>
<keyword evidence="2" id="KW-1185">Reference proteome</keyword>
<organism evidence="1 2">
    <name type="scientific">Xylophilus ampelinus</name>
    <dbReference type="NCBI Taxonomy" id="54067"/>
    <lineage>
        <taxon>Bacteria</taxon>
        <taxon>Pseudomonadati</taxon>
        <taxon>Pseudomonadota</taxon>
        <taxon>Betaproteobacteria</taxon>
        <taxon>Burkholderiales</taxon>
        <taxon>Xylophilus</taxon>
    </lineage>
</organism>
<evidence type="ECO:0000313" key="1">
    <source>
        <dbReference type="EMBL" id="PYE77977.1"/>
    </source>
</evidence>
<proteinExistence type="predicted"/>
<sequence>MTPAEKHALKARARALLSAPVPDSVRLGSAVRAAQYRDDAAVIATYVLRGVNAEKALLAVLRMEGYQPTAAAAGGS</sequence>
<gene>
    <name evidence="1" type="ORF">DFQ15_1101</name>
</gene>
<dbReference type="EMBL" id="QJTC01000010">
    <property type="protein sequence ID" value="PYE77977.1"/>
    <property type="molecule type" value="Genomic_DNA"/>
</dbReference>
<dbReference type="OrthoDB" id="8912199at2"/>
<feature type="non-terminal residue" evidence="1">
    <location>
        <position position="76"/>
    </location>
</feature>